<keyword evidence="2" id="KW-1185">Reference proteome</keyword>
<name>A0AAU9UHG1_EUPED</name>
<organism evidence="1 2">
    <name type="scientific">Euphydryas editha</name>
    <name type="common">Edith's checkerspot</name>
    <dbReference type="NCBI Taxonomy" id="104508"/>
    <lineage>
        <taxon>Eukaryota</taxon>
        <taxon>Metazoa</taxon>
        <taxon>Ecdysozoa</taxon>
        <taxon>Arthropoda</taxon>
        <taxon>Hexapoda</taxon>
        <taxon>Insecta</taxon>
        <taxon>Pterygota</taxon>
        <taxon>Neoptera</taxon>
        <taxon>Endopterygota</taxon>
        <taxon>Lepidoptera</taxon>
        <taxon>Glossata</taxon>
        <taxon>Ditrysia</taxon>
        <taxon>Papilionoidea</taxon>
        <taxon>Nymphalidae</taxon>
        <taxon>Nymphalinae</taxon>
        <taxon>Euphydryas</taxon>
    </lineage>
</organism>
<dbReference type="PANTHER" id="PTHR46409">
    <property type="entry name" value="HTH PSQ-TYPE DOMAIN-CONTAINING PROTEIN"/>
    <property type="match status" value="1"/>
</dbReference>
<dbReference type="Proteomes" id="UP001153954">
    <property type="component" value="Unassembled WGS sequence"/>
</dbReference>
<dbReference type="EMBL" id="CAKOGL010000020">
    <property type="protein sequence ID" value="CAH2098548.1"/>
    <property type="molecule type" value="Genomic_DNA"/>
</dbReference>
<protein>
    <submittedName>
        <fullName evidence="1">Uncharacterized protein</fullName>
    </submittedName>
</protein>
<accession>A0AAU9UHG1</accession>
<sequence>MAFTRKNLKCPIFGESAELRNNLLPTYESIADIFTNKIDTLWIKSSIPIVTHKRVLQILKCYHSKCYNLKKSLKKLKKEKLEEFRVKSRMLFDIAACKCKEFQSCTCRKEKKVPKEEQIFLKDQRTNRLMVIETIDIIQSKKLQNRQLRALKQEGSSITTAKNQEKPATSYRSNRNRFDYNLDLPSCSSTTQDINTCTTASQKKSISIKLTDASLHSLTTVCDRYGVSDRAAAAIVSSVLRSTSNADSEVQLTNVVDRMKLRRMRKKVRKQILIEEKIMYIPALYFDGRKDRTAKIILKGTKRSRMIVQEEHITIIKEPGYLYVGYVVPESGTSKNIEKAIYSFLATENMSLESLMAVGCDDTNINTGKVGGVIYLLKRRLSRPLQWIICLLHANELPLRHLFTYLDGPTAGPKSFVGRIGKATETCETLPLIQFLRIEGEQLPPISTDISTDKKYLYEITTAVMSGSCPPDLIHRSSDPPQNLVKLATFIIKSYAPVWFAIKVHSSCKDGSRHLWKLISSTKYLPDELLKIVDPVIIRNSYFAHSENLLLSMITDSQKHIRELTARRILKARQRDKNTVQRKFKLPKINLNASSYIDLIDWQQDVHEPPIIKNISQ</sequence>
<evidence type="ECO:0000313" key="1">
    <source>
        <dbReference type="EMBL" id="CAH2098548.1"/>
    </source>
</evidence>
<evidence type="ECO:0000313" key="2">
    <source>
        <dbReference type="Proteomes" id="UP001153954"/>
    </source>
</evidence>
<dbReference type="AlphaFoldDB" id="A0AAU9UHG1"/>
<dbReference type="PANTHER" id="PTHR46409:SF1">
    <property type="entry name" value="HTH PSQ-TYPE DOMAIN-CONTAINING PROTEIN"/>
    <property type="match status" value="1"/>
</dbReference>
<comment type="caution">
    <text evidence="1">The sequence shown here is derived from an EMBL/GenBank/DDBJ whole genome shotgun (WGS) entry which is preliminary data.</text>
</comment>
<proteinExistence type="predicted"/>
<reference evidence="1" key="1">
    <citation type="submission" date="2022-03" db="EMBL/GenBank/DDBJ databases">
        <authorList>
            <person name="Tunstrom K."/>
        </authorList>
    </citation>
    <scope>NUCLEOTIDE SEQUENCE</scope>
</reference>
<gene>
    <name evidence="1" type="ORF">EEDITHA_LOCUS13651</name>
</gene>